<dbReference type="Proteomes" id="UP000187013">
    <property type="component" value="Unassembled WGS sequence"/>
</dbReference>
<dbReference type="GO" id="GO:0005829">
    <property type="term" value="C:cytosol"/>
    <property type="evidence" value="ECO:0007669"/>
    <property type="project" value="TreeGrafter"/>
</dbReference>
<evidence type="ECO:0008006" key="7">
    <source>
        <dbReference type="Google" id="ProtNLM"/>
    </source>
</evidence>
<evidence type="ECO:0000313" key="5">
    <source>
        <dbReference type="EMBL" id="GAV52759.1"/>
    </source>
</evidence>
<keyword evidence="2" id="KW-0433">Leucine-rich repeat</keyword>
<dbReference type="OrthoDB" id="184583at2759"/>
<dbReference type="GO" id="GO:0048471">
    <property type="term" value="C:perinuclear region of cytoplasm"/>
    <property type="evidence" value="ECO:0007669"/>
    <property type="project" value="TreeGrafter"/>
</dbReference>
<evidence type="ECO:0000256" key="1">
    <source>
        <dbReference type="ARBA" id="ARBA00022468"/>
    </source>
</evidence>
<gene>
    <name evidence="5" type="ORF">ZYGR_0AI00410</name>
</gene>
<dbReference type="SUPFAM" id="SSF52047">
    <property type="entry name" value="RNI-like"/>
    <property type="match status" value="1"/>
</dbReference>
<protein>
    <recommendedName>
        <fullName evidence="7">Ran GTPase-activating protein 1</fullName>
    </recommendedName>
</protein>
<evidence type="ECO:0000256" key="4">
    <source>
        <dbReference type="SAM" id="MobiDB-lite"/>
    </source>
</evidence>
<sequence>MATLHFEPTHESSQVFSLQGKALKLTTKQDIQPHLDALEKLEKVTKLDLSGNTIGEEASVALADFITTHDSLLLHLQEVNFADLYTSRLVDEVVGSLTAFLPALLKCHRLEIVNLSDNAFGLRTIDQLENYIANAVHLRHLILSNNGLGPHAGERVGKALFKLAHNKRKSKLSPLETFICGRNRLENGSSLYLALGLKSHGDGLQKVRLYQNGIRPKGVATILHYGLKHNKNLKILDLQDNTFTRIASSVLADVLPVWSESLVELNLNDCLLKQNGADLIFKVFAGTKFNKLEVLRAEYNEMVQETLEQVLLPALEKEQLPKLKKLELNGNWLEEGSEALDQLQASFPDLELDDLEEPDSEEEEEEEDEAEQLEEVDSSALENDLLNARVDTLAEELSKTHI</sequence>
<dbReference type="InterPro" id="IPR027038">
    <property type="entry name" value="RanGap"/>
</dbReference>
<dbReference type="GO" id="GO:0006913">
    <property type="term" value="P:nucleocytoplasmic transport"/>
    <property type="evidence" value="ECO:0007669"/>
    <property type="project" value="TreeGrafter"/>
</dbReference>
<dbReference type="InterPro" id="IPR001611">
    <property type="entry name" value="Leu-rich_rpt"/>
</dbReference>
<feature type="region of interest" description="Disordered" evidence="4">
    <location>
        <begin position="351"/>
        <end position="381"/>
    </location>
</feature>
<dbReference type="EMBL" id="BDGX01000035">
    <property type="protein sequence ID" value="GAV52759.1"/>
    <property type="molecule type" value="Genomic_DNA"/>
</dbReference>
<dbReference type="InterPro" id="IPR032675">
    <property type="entry name" value="LRR_dom_sf"/>
</dbReference>
<keyword evidence="1" id="KW-0343">GTPase activation</keyword>
<dbReference type="PANTHER" id="PTHR24113">
    <property type="entry name" value="RAN GTPASE-ACTIVATING PROTEIN 1"/>
    <property type="match status" value="1"/>
</dbReference>
<proteinExistence type="predicted"/>
<dbReference type="PANTHER" id="PTHR24113:SF12">
    <property type="entry name" value="RAN GTPASE-ACTIVATING PROTEIN 1"/>
    <property type="match status" value="1"/>
</dbReference>
<evidence type="ECO:0000313" key="6">
    <source>
        <dbReference type="Proteomes" id="UP000187013"/>
    </source>
</evidence>
<feature type="compositionally biased region" description="Acidic residues" evidence="4">
    <location>
        <begin position="351"/>
        <end position="377"/>
    </location>
</feature>
<dbReference type="GO" id="GO:0005634">
    <property type="term" value="C:nucleus"/>
    <property type="evidence" value="ECO:0007669"/>
    <property type="project" value="TreeGrafter"/>
</dbReference>
<dbReference type="Gene3D" id="3.80.10.10">
    <property type="entry name" value="Ribonuclease Inhibitor"/>
    <property type="match status" value="1"/>
</dbReference>
<name>A0A1Q3AAI6_ZYGRO</name>
<evidence type="ECO:0000256" key="2">
    <source>
        <dbReference type="ARBA" id="ARBA00022614"/>
    </source>
</evidence>
<evidence type="ECO:0000256" key="3">
    <source>
        <dbReference type="ARBA" id="ARBA00022737"/>
    </source>
</evidence>
<keyword evidence="3" id="KW-0677">Repeat</keyword>
<dbReference type="GO" id="GO:0005096">
    <property type="term" value="F:GTPase activator activity"/>
    <property type="evidence" value="ECO:0007669"/>
    <property type="project" value="UniProtKB-KW"/>
</dbReference>
<comment type="caution">
    <text evidence="5">The sequence shown here is derived from an EMBL/GenBank/DDBJ whole genome shotgun (WGS) entry which is preliminary data.</text>
</comment>
<reference evidence="5 6" key="1">
    <citation type="submission" date="2016-08" db="EMBL/GenBank/DDBJ databases">
        <title>Draft genome sequence of allopolyploid Zygosaccharomyces rouxii.</title>
        <authorList>
            <person name="Watanabe J."/>
            <person name="Uehara K."/>
            <person name="Mogi Y."/>
            <person name="Tsukioka Y."/>
        </authorList>
    </citation>
    <scope>NUCLEOTIDE SEQUENCE [LARGE SCALE GENOMIC DNA]</scope>
    <source>
        <strain evidence="5 6">NBRC 110957</strain>
    </source>
</reference>
<dbReference type="SMART" id="SM00368">
    <property type="entry name" value="LRR_RI"/>
    <property type="match status" value="7"/>
</dbReference>
<dbReference type="GO" id="GO:0031267">
    <property type="term" value="F:small GTPase binding"/>
    <property type="evidence" value="ECO:0007669"/>
    <property type="project" value="TreeGrafter"/>
</dbReference>
<dbReference type="AlphaFoldDB" id="A0A1Q3AAI6"/>
<accession>A0A1Q3AAI6</accession>
<dbReference type="Pfam" id="PF13516">
    <property type="entry name" value="LRR_6"/>
    <property type="match status" value="2"/>
</dbReference>
<organism evidence="5 6">
    <name type="scientific">Zygosaccharomyces rouxii</name>
    <dbReference type="NCBI Taxonomy" id="4956"/>
    <lineage>
        <taxon>Eukaryota</taxon>
        <taxon>Fungi</taxon>
        <taxon>Dikarya</taxon>
        <taxon>Ascomycota</taxon>
        <taxon>Saccharomycotina</taxon>
        <taxon>Saccharomycetes</taxon>
        <taxon>Saccharomycetales</taxon>
        <taxon>Saccharomycetaceae</taxon>
        <taxon>Zygosaccharomyces</taxon>
    </lineage>
</organism>